<protein>
    <submittedName>
        <fullName evidence="8">GtrA-like protein</fullName>
    </submittedName>
</protein>
<proteinExistence type="inferred from homology"/>
<comment type="similarity">
    <text evidence="2">Belongs to the GtrA family.</text>
</comment>
<dbReference type="PANTHER" id="PTHR38459:SF1">
    <property type="entry name" value="PROPHAGE BACTOPRENOL-LINKED GLUCOSE TRANSLOCASE HOMOLOG"/>
    <property type="match status" value="1"/>
</dbReference>
<evidence type="ECO:0000256" key="4">
    <source>
        <dbReference type="ARBA" id="ARBA00022989"/>
    </source>
</evidence>
<feature type="transmembrane region" description="Helical" evidence="6">
    <location>
        <begin position="38"/>
        <end position="57"/>
    </location>
</feature>
<evidence type="ECO:0000256" key="6">
    <source>
        <dbReference type="SAM" id="Phobius"/>
    </source>
</evidence>
<dbReference type="EMBL" id="BOQE01000001">
    <property type="protein sequence ID" value="GIM46357.1"/>
    <property type="molecule type" value="Genomic_DNA"/>
</dbReference>
<keyword evidence="4 6" id="KW-1133">Transmembrane helix</keyword>
<dbReference type="AlphaFoldDB" id="A0AAV4LEU7"/>
<dbReference type="PANTHER" id="PTHR38459">
    <property type="entry name" value="PROPHAGE BACTOPRENOL-LINKED GLUCOSE TRANSLOCASE HOMOLOG"/>
    <property type="match status" value="1"/>
</dbReference>
<feature type="transmembrane region" description="Helical" evidence="6">
    <location>
        <begin position="12"/>
        <end position="32"/>
    </location>
</feature>
<dbReference type="GO" id="GO:0005886">
    <property type="term" value="C:plasma membrane"/>
    <property type="evidence" value="ECO:0007669"/>
    <property type="project" value="TreeGrafter"/>
</dbReference>
<keyword evidence="5 6" id="KW-0472">Membrane</keyword>
<sequence length="138" mass="15266">MFNNKDSAVQFLRYCTVGVGNAAVDFTTFFLLTLGGGSYLFSQMLSYSAGVVNSFFLNRTWTFRVTRKANVLEVAKFIIVNGLSLLVSSGLLFILHDVNHLNLWLSKCMASGGGIVVNFMGSRCWVFTENQKAREGIS</sequence>
<keyword evidence="3 6" id="KW-0812">Transmembrane</keyword>
<comment type="subcellular location">
    <subcellularLocation>
        <location evidence="1">Membrane</location>
        <topology evidence="1">Multi-pass membrane protein</topology>
    </subcellularLocation>
</comment>
<dbReference type="InterPro" id="IPR007267">
    <property type="entry name" value="GtrA_DPMS_TM"/>
</dbReference>
<dbReference type="RefSeq" id="WP_282199469.1">
    <property type="nucleotide sequence ID" value="NZ_BOQE01000001.1"/>
</dbReference>
<reference evidence="8" key="1">
    <citation type="journal article" date="2023" name="Int. J. Syst. Evol. Microbiol.">
        <title>Collibacillus ludicampi gen. nov., sp. nov., a new soil bacterium of the family Alicyclobacillaceae.</title>
        <authorList>
            <person name="Jojima T."/>
            <person name="Ioku Y."/>
            <person name="Fukuta Y."/>
            <person name="Shirasaka N."/>
            <person name="Matsumura Y."/>
            <person name="Mori M."/>
        </authorList>
    </citation>
    <scope>NUCLEOTIDE SEQUENCE</scope>
    <source>
        <strain evidence="8">TP075</strain>
    </source>
</reference>
<evidence type="ECO:0000256" key="5">
    <source>
        <dbReference type="ARBA" id="ARBA00023136"/>
    </source>
</evidence>
<name>A0AAV4LEU7_9BACL</name>
<comment type="caution">
    <text evidence="8">The sequence shown here is derived from an EMBL/GenBank/DDBJ whole genome shotgun (WGS) entry which is preliminary data.</text>
</comment>
<evidence type="ECO:0000256" key="2">
    <source>
        <dbReference type="ARBA" id="ARBA00009399"/>
    </source>
</evidence>
<accession>A0AAV4LEU7</accession>
<feature type="transmembrane region" description="Helical" evidence="6">
    <location>
        <begin position="101"/>
        <end position="121"/>
    </location>
</feature>
<organism evidence="8 9">
    <name type="scientific">Collibacillus ludicampi</name>
    <dbReference type="NCBI Taxonomy" id="2771369"/>
    <lineage>
        <taxon>Bacteria</taxon>
        <taxon>Bacillati</taxon>
        <taxon>Bacillota</taxon>
        <taxon>Bacilli</taxon>
        <taxon>Bacillales</taxon>
        <taxon>Alicyclobacillaceae</taxon>
        <taxon>Collibacillus</taxon>
    </lineage>
</organism>
<dbReference type="GO" id="GO:0000271">
    <property type="term" value="P:polysaccharide biosynthetic process"/>
    <property type="evidence" value="ECO:0007669"/>
    <property type="project" value="InterPro"/>
</dbReference>
<dbReference type="Proteomes" id="UP001057291">
    <property type="component" value="Unassembled WGS sequence"/>
</dbReference>
<evidence type="ECO:0000256" key="3">
    <source>
        <dbReference type="ARBA" id="ARBA00022692"/>
    </source>
</evidence>
<feature type="domain" description="GtrA/DPMS transmembrane" evidence="7">
    <location>
        <begin position="13"/>
        <end position="127"/>
    </location>
</feature>
<evidence type="ECO:0000259" key="7">
    <source>
        <dbReference type="Pfam" id="PF04138"/>
    </source>
</evidence>
<feature type="transmembrane region" description="Helical" evidence="6">
    <location>
        <begin position="77"/>
        <end position="95"/>
    </location>
</feature>
<keyword evidence="9" id="KW-1185">Reference proteome</keyword>
<evidence type="ECO:0000313" key="9">
    <source>
        <dbReference type="Proteomes" id="UP001057291"/>
    </source>
</evidence>
<evidence type="ECO:0000256" key="1">
    <source>
        <dbReference type="ARBA" id="ARBA00004141"/>
    </source>
</evidence>
<evidence type="ECO:0000313" key="8">
    <source>
        <dbReference type="EMBL" id="GIM46357.1"/>
    </source>
</evidence>
<dbReference type="Pfam" id="PF04138">
    <property type="entry name" value="GtrA_DPMS_TM"/>
    <property type="match status" value="1"/>
</dbReference>
<gene>
    <name evidence="8" type="ORF">DNHGIG_19060</name>
</gene>
<dbReference type="InterPro" id="IPR051401">
    <property type="entry name" value="GtrA_CellWall_Glycosyl"/>
</dbReference>